<dbReference type="InterPro" id="IPR013784">
    <property type="entry name" value="Carb-bd-like_fold"/>
</dbReference>
<gene>
    <name evidence="3" type="ORF">O3303_08415</name>
</gene>
<dbReference type="CDD" id="cd00063">
    <property type="entry name" value="FN3"/>
    <property type="match status" value="1"/>
</dbReference>
<feature type="region of interest" description="Disordered" evidence="1">
    <location>
        <begin position="117"/>
        <end position="143"/>
    </location>
</feature>
<dbReference type="SUPFAM" id="SSF49452">
    <property type="entry name" value="Starch-binding domain-like"/>
    <property type="match status" value="1"/>
</dbReference>
<dbReference type="PROSITE" id="PS51257">
    <property type="entry name" value="PROKAR_LIPOPROTEIN"/>
    <property type="match status" value="1"/>
</dbReference>
<dbReference type="Gene3D" id="2.120.10.30">
    <property type="entry name" value="TolB, C-terminal domain"/>
    <property type="match status" value="1"/>
</dbReference>
<evidence type="ECO:0000313" key="4">
    <source>
        <dbReference type="Proteomes" id="UP001211005"/>
    </source>
</evidence>
<organism evidence="3 4">
    <name type="scientific">Hymenobacter canadensis</name>
    <dbReference type="NCBI Taxonomy" id="2999067"/>
    <lineage>
        <taxon>Bacteria</taxon>
        <taxon>Pseudomonadati</taxon>
        <taxon>Bacteroidota</taxon>
        <taxon>Cytophagia</taxon>
        <taxon>Cytophagales</taxon>
        <taxon>Hymenobacteraceae</taxon>
        <taxon>Hymenobacter</taxon>
    </lineage>
</organism>
<dbReference type="SUPFAM" id="SSF69304">
    <property type="entry name" value="Tricorn protease N-terminal domain"/>
    <property type="match status" value="1"/>
</dbReference>
<proteinExistence type="predicted"/>
<keyword evidence="4" id="KW-1185">Reference proteome</keyword>
<sequence>MKALVTYRTPLVWIIQCLLIVSALFAGGCKEDTVEPTLYGAVEGVVIDGATNLPLANVSITTNPATSSYTTDAAGNFSIPDVPVGALAVTARKADYRQEVANVYVSENQTLPISLTLSKATTANSRPNPPSKPRPTDGATAQPVELTLRWKVSDPDKVDSVLYSDVTLFESNSTDRRQLLTNSTDSSVVASGLKFNTTYYWQVTVRDKAGELVRGDVWSFRTREVPDNAFLYVRQVGGNTDIYSSDATGANLVRLTNSPFVEASPRLSPLLDKVAYTSNASGQYRLYTMNRDGSDQRLISPLPVEGYNNFGVAYCWSPDGAQLLFANNDKLWRINRDGSGLLLLATAPSGRNFRECDWNGQINRIVIQTVGASIYDSEIYLLDANGTNLTQLVGNLPGRLDSPSFNLLGTKVMYTRDLSAYMDPTGRQLDAQIFVQNLDGTGVASLSAVQVSGGGGGKPVGTNDIYPRFSGNGAKVVFVNASNVNQSVPEVWQMDLTGNNRARLFQNATQPDAR</sequence>
<dbReference type="Proteomes" id="UP001211005">
    <property type="component" value="Chromosome"/>
</dbReference>
<dbReference type="RefSeq" id="WP_269561613.1">
    <property type="nucleotide sequence ID" value="NZ_CP114767.1"/>
</dbReference>
<dbReference type="PROSITE" id="PS50853">
    <property type="entry name" value="FN3"/>
    <property type="match status" value="1"/>
</dbReference>
<feature type="domain" description="Fibronectin type-III" evidence="2">
    <location>
        <begin position="129"/>
        <end position="225"/>
    </location>
</feature>
<dbReference type="Pfam" id="PF13620">
    <property type="entry name" value="CarboxypepD_reg"/>
    <property type="match status" value="1"/>
</dbReference>
<dbReference type="PANTHER" id="PTHR36842:SF1">
    <property type="entry name" value="PROTEIN TOLB"/>
    <property type="match status" value="1"/>
</dbReference>
<protein>
    <submittedName>
        <fullName evidence="3">Carboxypeptidase regulatory-like domain-containing protein</fullName>
    </submittedName>
</protein>
<dbReference type="EMBL" id="CP114767">
    <property type="protein sequence ID" value="WBA43576.1"/>
    <property type="molecule type" value="Genomic_DNA"/>
</dbReference>
<dbReference type="Gene3D" id="2.60.40.10">
    <property type="entry name" value="Immunoglobulins"/>
    <property type="match status" value="1"/>
</dbReference>
<dbReference type="InterPro" id="IPR036116">
    <property type="entry name" value="FN3_sf"/>
</dbReference>
<dbReference type="InterPro" id="IPR003961">
    <property type="entry name" value="FN3_dom"/>
</dbReference>
<dbReference type="PANTHER" id="PTHR36842">
    <property type="entry name" value="PROTEIN TOLB HOMOLOG"/>
    <property type="match status" value="1"/>
</dbReference>
<dbReference type="InterPro" id="IPR013783">
    <property type="entry name" value="Ig-like_fold"/>
</dbReference>
<reference evidence="3 4" key="1">
    <citation type="submission" date="2022-12" db="EMBL/GenBank/DDBJ databases">
        <title>Hymenobacter canadensis sp. nov. isolated from lake water of the Cambridge Bay, Canada.</title>
        <authorList>
            <person name="Kim W.H."/>
            <person name="Lee Y.M."/>
        </authorList>
    </citation>
    <scope>NUCLEOTIDE SEQUENCE [LARGE SCALE GENOMIC DNA]</scope>
    <source>
        <strain evidence="3 4">PAMC 29467</strain>
    </source>
</reference>
<dbReference type="SUPFAM" id="SSF49265">
    <property type="entry name" value="Fibronectin type III"/>
    <property type="match status" value="1"/>
</dbReference>
<dbReference type="Gene3D" id="2.60.40.1120">
    <property type="entry name" value="Carboxypeptidase-like, regulatory domain"/>
    <property type="match status" value="1"/>
</dbReference>
<evidence type="ECO:0000256" key="1">
    <source>
        <dbReference type="SAM" id="MobiDB-lite"/>
    </source>
</evidence>
<evidence type="ECO:0000259" key="2">
    <source>
        <dbReference type="PROSITE" id="PS50853"/>
    </source>
</evidence>
<evidence type="ECO:0000313" key="3">
    <source>
        <dbReference type="EMBL" id="WBA43576.1"/>
    </source>
</evidence>
<dbReference type="InterPro" id="IPR011042">
    <property type="entry name" value="6-blade_b-propeller_TolB-like"/>
</dbReference>
<name>A0ABY7LVN1_9BACT</name>
<accession>A0ABY7LVN1</accession>